<evidence type="ECO:0000256" key="7">
    <source>
        <dbReference type="RuleBase" id="RU000487"/>
    </source>
</evidence>
<dbReference type="OrthoDB" id="5132116at2759"/>
<dbReference type="Proteomes" id="UP000274504">
    <property type="component" value="Unassembled WGS sequence"/>
</dbReference>
<evidence type="ECO:0000313" key="9">
    <source>
        <dbReference type="Proteomes" id="UP000274504"/>
    </source>
</evidence>
<accession>A0A0R3SBK8</accession>
<evidence type="ECO:0000313" key="8">
    <source>
        <dbReference type="EMBL" id="VDL19335.1"/>
    </source>
</evidence>
<keyword evidence="5" id="KW-0067">ATP-binding</keyword>
<comment type="function">
    <text evidence="1">Actins are highly conserved proteins that are involved in various types of cell motility and are ubiquitously expressed in all eukaryotic cells.</text>
</comment>
<evidence type="ECO:0000256" key="5">
    <source>
        <dbReference type="ARBA" id="ARBA00022840"/>
    </source>
</evidence>
<dbReference type="InterPro" id="IPR043129">
    <property type="entry name" value="ATPase_NBD"/>
</dbReference>
<dbReference type="EMBL" id="UYSG01000395">
    <property type="protein sequence ID" value="VDL19335.1"/>
    <property type="molecule type" value="Genomic_DNA"/>
</dbReference>
<dbReference type="Gene3D" id="3.30.420.40">
    <property type="match status" value="2"/>
</dbReference>
<evidence type="ECO:0000313" key="10">
    <source>
        <dbReference type="WBParaSite" id="HDID_0000187301-mRNA-1"/>
    </source>
</evidence>
<dbReference type="SUPFAM" id="SSF53067">
    <property type="entry name" value="Actin-like ATPase domain"/>
    <property type="match status" value="2"/>
</dbReference>
<dbReference type="STRING" id="6216.A0A0R3SBK8"/>
<evidence type="ECO:0000256" key="1">
    <source>
        <dbReference type="ARBA" id="ARBA00003520"/>
    </source>
</evidence>
<keyword evidence="3" id="KW-0963">Cytoplasm</keyword>
<dbReference type="FunFam" id="3.30.420.40:FF:000148">
    <property type="entry name" value="Actin, alpha skeletal muscle"/>
    <property type="match status" value="1"/>
</dbReference>
<dbReference type="GO" id="GO:0005524">
    <property type="term" value="F:ATP binding"/>
    <property type="evidence" value="ECO:0007669"/>
    <property type="project" value="UniProtKB-KW"/>
</dbReference>
<evidence type="ECO:0000256" key="2">
    <source>
        <dbReference type="ARBA" id="ARBA00004245"/>
    </source>
</evidence>
<dbReference type="PANTHER" id="PTHR11937">
    <property type="entry name" value="ACTIN"/>
    <property type="match status" value="1"/>
</dbReference>
<dbReference type="Gene3D" id="3.90.640.10">
    <property type="entry name" value="Actin, Chain A, domain 4"/>
    <property type="match status" value="1"/>
</dbReference>
<gene>
    <name evidence="8" type="ORF">HDID_LOCUS1874</name>
</gene>
<evidence type="ECO:0000256" key="6">
    <source>
        <dbReference type="ARBA" id="ARBA00023212"/>
    </source>
</evidence>
<sequence length="353" mass="39313">MGTYALPIIIDCGSGSCKAGFASDLLPRSEFQSIVFTDGQETYIGGSDYYFEAEYPIQRGTITNWDDMESIWHYIIQSELGVQSEHHPILITEVPNNDIIDREKMTQIMFETFNVPVMYVGVQAVLSLYASGRTTGVILDSGDGVTHAVSVYQDYALPNAISRIELAGRDLAESFVESFSVQPEIAQAIKEQFCYVAHDFDAELVASGENRNSTLNCQLPDGNIIPLGKERFLCPEALFKSGLLGLQYKGVHEMIYDSIMSCEEIIHPQLYSNVVLSGGSTMFPGMTERMMKELIEISPPSTRIRIAGSSIRKYSTWVGGTILTSLPQFSQMWIAREDYGEYGPAIVHWKCLI</sequence>
<keyword evidence="4" id="KW-0547">Nucleotide-binding</keyword>
<dbReference type="InterPro" id="IPR004000">
    <property type="entry name" value="Actin"/>
</dbReference>
<dbReference type="AlphaFoldDB" id="A0A0R3SBK8"/>
<comment type="subcellular location">
    <subcellularLocation>
        <location evidence="2">Cytoplasm</location>
        <location evidence="2">Cytoskeleton</location>
    </subcellularLocation>
</comment>
<reference evidence="10" key="1">
    <citation type="submission" date="2017-02" db="UniProtKB">
        <authorList>
            <consortium name="WormBaseParasite"/>
        </authorList>
    </citation>
    <scope>IDENTIFICATION</scope>
</reference>
<reference evidence="8 9" key="2">
    <citation type="submission" date="2018-11" db="EMBL/GenBank/DDBJ databases">
        <authorList>
            <consortium name="Pathogen Informatics"/>
        </authorList>
    </citation>
    <scope>NUCLEOTIDE SEQUENCE [LARGE SCALE GENOMIC DNA]</scope>
</reference>
<dbReference type="SMART" id="SM00268">
    <property type="entry name" value="ACTIN"/>
    <property type="match status" value="1"/>
</dbReference>
<organism evidence="10">
    <name type="scientific">Hymenolepis diminuta</name>
    <name type="common">Rat tapeworm</name>
    <dbReference type="NCBI Taxonomy" id="6216"/>
    <lineage>
        <taxon>Eukaryota</taxon>
        <taxon>Metazoa</taxon>
        <taxon>Spiralia</taxon>
        <taxon>Lophotrochozoa</taxon>
        <taxon>Platyhelminthes</taxon>
        <taxon>Cestoda</taxon>
        <taxon>Eucestoda</taxon>
        <taxon>Cyclophyllidea</taxon>
        <taxon>Hymenolepididae</taxon>
        <taxon>Hymenolepis</taxon>
    </lineage>
</organism>
<proteinExistence type="inferred from homology"/>
<dbReference type="GO" id="GO:0005856">
    <property type="term" value="C:cytoskeleton"/>
    <property type="evidence" value="ECO:0007669"/>
    <property type="project" value="UniProtKB-SubCell"/>
</dbReference>
<dbReference type="WBParaSite" id="HDID_0000187301-mRNA-1">
    <property type="protein sequence ID" value="HDID_0000187301-mRNA-1"/>
    <property type="gene ID" value="HDID_0000187301"/>
</dbReference>
<name>A0A0R3SBK8_HYMDI</name>
<protein>
    <submittedName>
        <fullName evidence="10">Actin</fullName>
    </submittedName>
</protein>
<dbReference type="Pfam" id="PF00022">
    <property type="entry name" value="Actin"/>
    <property type="match status" value="2"/>
</dbReference>
<evidence type="ECO:0000256" key="3">
    <source>
        <dbReference type="ARBA" id="ARBA00022490"/>
    </source>
</evidence>
<evidence type="ECO:0000256" key="4">
    <source>
        <dbReference type="ARBA" id="ARBA00022741"/>
    </source>
</evidence>
<comment type="similarity">
    <text evidence="7">Belongs to the actin family.</text>
</comment>
<keyword evidence="6" id="KW-0206">Cytoskeleton</keyword>
<dbReference type="PRINTS" id="PR00190">
    <property type="entry name" value="ACTIN"/>
</dbReference>